<evidence type="ECO:0000259" key="1">
    <source>
        <dbReference type="PROSITE" id="PS51708"/>
    </source>
</evidence>
<dbReference type="PROSITE" id="PS51708">
    <property type="entry name" value="CHAD"/>
    <property type="match status" value="1"/>
</dbReference>
<dbReference type="PANTHER" id="PTHR39339:SF1">
    <property type="entry name" value="CHAD DOMAIN-CONTAINING PROTEIN"/>
    <property type="match status" value="1"/>
</dbReference>
<keyword evidence="3" id="KW-1185">Reference proteome</keyword>
<accession>A0A562T4R1</accession>
<dbReference type="InterPro" id="IPR007899">
    <property type="entry name" value="CHAD_dom"/>
</dbReference>
<protein>
    <submittedName>
        <fullName evidence="2">CHAD domain-containing protein</fullName>
    </submittedName>
</protein>
<dbReference type="SMART" id="SM00880">
    <property type="entry name" value="CHAD"/>
    <property type="match status" value="1"/>
</dbReference>
<proteinExistence type="predicted"/>
<dbReference type="AlphaFoldDB" id="A0A562T4R1"/>
<name>A0A562T4R1_CHIJA</name>
<feature type="domain" description="CHAD" evidence="1">
    <location>
        <begin position="1"/>
        <end position="273"/>
    </location>
</feature>
<evidence type="ECO:0000313" key="3">
    <source>
        <dbReference type="Proteomes" id="UP000316778"/>
    </source>
</evidence>
<dbReference type="EMBL" id="VLLG01000003">
    <property type="protein sequence ID" value="TWI88519.1"/>
    <property type="molecule type" value="Genomic_DNA"/>
</dbReference>
<gene>
    <name evidence="2" type="ORF">LX66_2604</name>
</gene>
<dbReference type="Proteomes" id="UP000316778">
    <property type="component" value="Unassembled WGS sequence"/>
</dbReference>
<dbReference type="RefSeq" id="WP_145714019.1">
    <property type="nucleotide sequence ID" value="NZ_BAAAFY010000001.1"/>
</dbReference>
<dbReference type="OrthoDB" id="1123203at2"/>
<organism evidence="2 3">
    <name type="scientific">Chitinophaga japonensis</name>
    <name type="common">Flexibacter japonensis</name>
    <dbReference type="NCBI Taxonomy" id="104662"/>
    <lineage>
        <taxon>Bacteria</taxon>
        <taxon>Pseudomonadati</taxon>
        <taxon>Bacteroidota</taxon>
        <taxon>Chitinophagia</taxon>
        <taxon>Chitinophagales</taxon>
        <taxon>Chitinophagaceae</taxon>
        <taxon>Chitinophaga</taxon>
    </lineage>
</organism>
<evidence type="ECO:0000313" key="2">
    <source>
        <dbReference type="EMBL" id="TWI88519.1"/>
    </source>
</evidence>
<dbReference type="PANTHER" id="PTHR39339">
    <property type="entry name" value="SLR1444 PROTEIN"/>
    <property type="match status" value="1"/>
</dbReference>
<reference evidence="2 3" key="1">
    <citation type="journal article" date="2013" name="Stand. Genomic Sci.">
        <title>Genomic Encyclopedia of Type Strains, Phase I: The one thousand microbial genomes (KMG-I) project.</title>
        <authorList>
            <person name="Kyrpides N.C."/>
            <person name="Woyke T."/>
            <person name="Eisen J.A."/>
            <person name="Garrity G."/>
            <person name="Lilburn T.G."/>
            <person name="Beck B.J."/>
            <person name="Whitman W.B."/>
            <person name="Hugenholtz P."/>
            <person name="Klenk H.P."/>
        </authorList>
    </citation>
    <scope>NUCLEOTIDE SEQUENCE [LARGE SCALE GENOMIC DNA]</scope>
    <source>
        <strain evidence="2 3">DSM 13484</strain>
    </source>
</reference>
<dbReference type="InterPro" id="IPR038186">
    <property type="entry name" value="CHAD_dom_sf"/>
</dbReference>
<comment type="caution">
    <text evidence="2">The sequence shown here is derived from an EMBL/GenBank/DDBJ whole genome shotgun (WGS) entry which is preliminary data.</text>
</comment>
<dbReference type="Gene3D" id="1.40.20.10">
    <property type="entry name" value="CHAD domain"/>
    <property type="match status" value="1"/>
</dbReference>
<dbReference type="Pfam" id="PF05235">
    <property type="entry name" value="CHAD"/>
    <property type="match status" value="1"/>
</dbReference>
<sequence>MIGETLHQYLAAQCHTITELLPLIHKKADEKAVHKLRVSVKKARACLQLARQLTGHGFNGKKYVQLLKVLHQAAGALRDLHLQQAYLQHYTKSKRAHYRGYHLLLQQHCQLAARQAQAIAGTFPLAFIKELPGRLEKKLDHHAASRKDLSAYLQEQYAAITIPAGNVPAEKWHDLRKQVKRLHYQLEIVQPCFSRQQQPPLEAMLRFTGEAGSRLGDWHDLLAFRQFMKDNVQLMRREKINVPAGTDQLLLAVTGDIRKQLQQCRQWLQQRPAIEW</sequence>